<dbReference type="GO" id="GO:0043565">
    <property type="term" value="F:sequence-specific DNA binding"/>
    <property type="evidence" value="ECO:0007669"/>
    <property type="project" value="TreeGrafter"/>
</dbReference>
<protein>
    <recommendedName>
        <fullName evidence="5">HTH lysR-type domain-containing protein</fullName>
    </recommendedName>
</protein>
<dbReference type="Pfam" id="PF00126">
    <property type="entry name" value="HTH_1"/>
    <property type="match status" value="1"/>
</dbReference>
<keyword evidence="3" id="KW-0238">DNA-binding</keyword>
<dbReference type="InterPro" id="IPR000847">
    <property type="entry name" value="LysR_HTH_N"/>
</dbReference>
<dbReference type="GO" id="GO:0006351">
    <property type="term" value="P:DNA-templated transcription"/>
    <property type="evidence" value="ECO:0007669"/>
    <property type="project" value="TreeGrafter"/>
</dbReference>
<dbReference type="Pfam" id="PF03466">
    <property type="entry name" value="LysR_substrate"/>
    <property type="match status" value="1"/>
</dbReference>
<organism evidence="6 7">
    <name type="scientific">Pseudoalteromonas luteoviolacea S4060-1</name>
    <dbReference type="NCBI Taxonomy" id="1365257"/>
    <lineage>
        <taxon>Bacteria</taxon>
        <taxon>Pseudomonadati</taxon>
        <taxon>Pseudomonadota</taxon>
        <taxon>Gammaproteobacteria</taxon>
        <taxon>Alteromonadales</taxon>
        <taxon>Pseudoalteromonadaceae</taxon>
        <taxon>Pseudoalteromonas</taxon>
    </lineage>
</organism>
<evidence type="ECO:0000256" key="4">
    <source>
        <dbReference type="ARBA" id="ARBA00023163"/>
    </source>
</evidence>
<comment type="caution">
    <text evidence="6">The sequence shown here is derived from an EMBL/GenBank/DDBJ whole genome shotgun (WGS) entry which is preliminary data.</text>
</comment>
<reference evidence="6 7" key="1">
    <citation type="submission" date="2013-07" db="EMBL/GenBank/DDBJ databases">
        <title>Comparative Genomic and Metabolomic Analysis of Twelve Strains of Pseudoalteromonas luteoviolacea.</title>
        <authorList>
            <person name="Vynne N.G."/>
            <person name="Mansson M."/>
            <person name="Gram L."/>
        </authorList>
    </citation>
    <scope>NUCLEOTIDE SEQUENCE [LARGE SCALE GENOMIC DNA]</scope>
    <source>
        <strain evidence="6 7">S4060-1</strain>
    </source>
</reference>
<dbReference type="SUPFAM" id="SSF53850">
    <property type="entry name" value="Periplasmic binding protein-like II"/>
    <property type="match status" value="1"/>
</dbReference>
<dbReference type="InterPro" id="IPR005119">
    <property type="entry name" value="LysR_subst-bd"/>
</dbReference>
<evidence type="ECO:0000256" key="3">
    <source>
        <dbReference type="ARBA" id="ARBA00023125"/>
    </source>
</evidence>
<dbReference type="InterPro" id="IPR036388">
    <property type="entry name" value="WH-like_DNA-bd_sf"/>
</dbReference>
<proteinExistence type="inferred from homology"/>
<dbReference type="InterPro" id="IPR036390">
    <property type="entry name" value="WH_DNA-bd_sf"/>
</dbReference>
<evidence type="ECO:0000256" key="2">
    <source>
        <dbReference type="ARBA" id="ARBA00023015"/>
    </source>
</evidence>
<dbReference type="SUPFAM" id="SSF46785">
    <property type="entry name" value="Winged helix' DNA-binding domain"/>
    <property type="match status" value="1"/>
</dbReference>
<evidence type="ECO:0000256" key="1">
    <source>
        <dbReference type="ARBA" id="ARBA00009437"/>
    </source>
</evidence>
<dbReference type="InterPro" id="IPR058163">
    <property type="entry name" value="LysR-type_TF_proteobact-type"/>
</dbReference>
<dbReference type="PANTHER" id="PTHR30537:SF3">
    <property type="entry name" value="TRANSCRIPTIONAL REGULATORY PROTEIN"/>
    <property type="match status" value="1"/>
</dbReference>
<gene>
    <name evidence="6" type="ORF">N478_00215</name>
</gene>
<dbReference type="Proteomes" id="UP000076661">
    <property type="component" value="Unassembled WGS sequence"/>
</dbReference>
<feature type="domain" description="HTH lysR-type" evidence="5">
    <location>
        <begin position="18"/>
        <end position="75"/>
    </location>
</feature>
<evidence type="ECO:0000313" key="7">
    <source>
        <dbReference type="Proteomes" id="UP000076661"/>
    </source>
</evidence>
<sequence length="308" mass="34782">MIQNATGVCVFATGLKMNKWTEMKTAYRLGKLGTLSATAEDLGIHRSTVMRHIDALEAALSVKLFQRNDRGYIPTEAGLEVMRLGEVTDVQFTQFVNNASSAERELAGKLSITCVSELAPMLMPLIMEYQTLFPKMQVDILGDIRKFALEYGEADIAIRMGPRPDTPDNIVFEFAQFELKLCAHVDYIERFGIPNKSNIAEHKFIALNERVAHLPWNEWVYNHIPTQQIVLTSSVGQVLNYALHHGFGIGVSTKETIANNSALIEVDIEQQWQVNAWMLVHRDMLNMPKVRAFIDLVKRASLHLELNI</sequence>
<accession>A0A161Z1R5</accession>
<dbReference type="PANTHER" id="PTHR30537">
    <property type="entry name" value="HTH-TYPE TRANSCRIPTIONAL REGULATOR"/>
    <property type="match status" value="1"/>
</dbReference>
<dbReference type="Gene3D" id="3.40.190.290">
    <property type="match status" value="1"/>
</dbReference>
<dbReference type="PATRIC" id="fig|1365257.3.peg.43"/>
<dbReference type="EMBL" id="AUXX01000001">
    <property type="protein sequence ID" value="KZN70359.1"/>
    <property type="molecule type" value="Genomic_DNA"/>
</dbReference>
<evidence type="ECO:0000259" key="5">
    <source>
        <dbReference type="PROSITE" id="PS50931"/>
    </source>
</evidence>
<dbReference type="PROSITE" id="PS50931">
    <property type="entry name" value="HTH_LYSR"/>
    <property type="match status" value="1"/>
</dbReference>
<dbReference type="AlphaFoldDB" id="A0A161Z1R5"/>
<keyword evidence="2" id="KW-0805">Transcription regulation</keyword>
<name>A0A161Z1R5_9GAMM</name>
<evidence type="ECO:0000313" key="6">
    <source>
        <dbReference type="EMBL" id="KZN70359.1"/>
    </source>
</evidence>
<dbReference type="GO" id="GO:0003700">
    <property type="term" value="F:DNA-binding transcription factor activity"/>
    <property type="evidence" value="ECO:0007669"/>
    <property type="project" value="InterPro"/>
</dbReference>
<dbReference type="Gene3D" id="1.10.10.10">
    <property type="entry name" value="Winged helix-like DNA-binding domain superfamily/Winged helix DNA-binding domain"/>
    <property type="match status" value="1"/>
</dbReference>
<keyword evidence="4" id="KW-0804">Transcription</keyword>
<comment type="similarity">
    <text evidence="1">Belongs to the LysR transcriptional regulatory family.</text>
</comment>